<comment type="caution">
    <text evidence="1">The sequence shown here is derived from an EMBL/GenBank/DDBJ whole genome shotgun (WGS) entry which is preliminary data.</text>
</comment>
<proteinExistence type="predicted"/>
<dbReference type="PANTHER" id="PTHR32098:SF5">
    <property type="entry name" value="LYCOPENE BETA_EPSILON CYCLASE PROTEIN"/>
    <property type="match status" value="1"/>
</dbReference>
<name>A0A835JJD6_9ROSI</name>
<evidence type="ECO:0008006" key="3">
    <source>
        <dbReference type="Google" id="ProtNLM"/>
    </source>
</evidence>
<sequence length="725" mass="80352">MMMVQLGQCNGVLGQCPKLSPLVRRRKERIQRSMSLQAQALPSRTQRIMESIAVEGEVGGAGGAYSYNALKRLDHIWSSICSTVTVSQEPQQVVSSIPGVSSHSDLTGKAVDKFDVVVCGGTLGIFIATALSAKGLQVGIVERNILKGREQEWNISRKELLELVDVGILEEKDIEQTIAMNFNPNRCGFEDKGEIWVKDILNLGVSPVKLIEIMKKRFISLGGVIFEGCSVSSISIYEDASVLKLAEGNILSSRLIIDAMGNFSPVVKQARLFLLSLCCIHFHYTQPYSFLHIRRGRKPDGVCLVVGSCARGFKDNSTSDIIYSSSSVKKVGDSEAQYFWEAFPAGSGPFDRTTYMFTYVSPQPGSPKLEELLEDFWDLMPEYQHYRGISNIYCSRICDGMLRTKTCFVLVAMSILLPKHLADCFQGVGLVGGKEKIHLDSGLRQASPPSLKHQTEIDSVDCLSGSGRVSLQESSSKPFLLSFPAWIDIDKLGISSGRQGVSLDNLEILRVIYGIFPTYRDSPLPAAFDRILQFGDASGIQSPVSFGGFGSLTRHLGRLSEGVYEAINGDFLDASSLSLLNPYMPNLSASWLFQRAMSAKKNSNVPPEFINELLYVNFQSMQKLGDPVLRPFLQDVIQFGALSKTLGLVMLTKPQIIPSIFKQVGIPVLLDWSSHFFMLGYYTFLSTYADPVIRSLLTAFPSKMKYEWKRYLEAWKFGSGLDYKL</sequence>
<protein>
    <recommendedName>
        <fullName evidence="3">Lycopene beta-cyclase</fullName>
    </recommendedName>
</protein>
<dbReference type="SUPFAM" id="SSF51905">
    <property type="entry name" value="FAD/NAD(P)-binding domain"/>
    <property type="match status" value="1"/>
</dbReference>
<evidence type="ECO:0000313" key="2">
    <source>
        <dbReference type="Proteomes" id="UP000657918"/>
    </source>
</evidence>
<dbReference type="EMBL" id="JADGMS010000014">
    <property type="protein sequence ID" value="KAF9669549.1"/>
    <property type="molecule type" value="Genomic_DNA"/>
</dbReference>
<dbReference type="Gene3D" id="3.50.50.60">
    <property type="entry name" value="FAD/NAD(P)-binding domain"/>
    <property type="match status" value="1"/>
</dbReference>
<reference evidence="1 2" key="1">
    <citation type="submission" date="2020-10" db="EMBL/GenBank/DDBJ databases">
        <title>Plant Genome Project.</title>
        <authorList>
            <person name="Zhang R.-G."/>
        </authorList>
    </citation>
    <scope>NUCLEOTIDE SEQUENCE [LARGE SCALE GENOMIC DNA]</scope>
    <source>
        <strain evidence="1">FAFU-HL-1</strain>
        <tissue evidence="1">Leaf</tissue>
    </source>
</reference>
<gene>
    <name evidence="1" type="ORF">SADUNF_Sadunf14G0119000</name>
</gene>
<dbReference type="PANTHER" id="PTHR32098">
    <property type="entry name" value="LYCOPENE BETA/EPSILON CYCLASE PROTEIN"/>
    <property type="match status" value="1"/>
</dbReference>
<dbReference type="InterPro" id="IPR036188">
    <property type="entry name" value="FAD/NAD-bd_sf"/>
</dbReference>
<dbReference type="Proteomes" id="UP000657918">
    <property type="component" value="Unassembled WGS sequence"/>
</dbReference>
<keyword evidence="2" id="KW-1185">Reference proteome</keyword>
<dbReference type="AlphaFoldDB" id="A0A835JJD6"/>
<dbReference type="OrthoDB" id="4211at2759"/>
<evidence type="ECO:0000313" key="1">
    <source>
        <dbReference type="EMBL" id="KAF9669549.1"/>
    </source>
</evidence>
<accession>A0A835JJD6</accession>
<organism evidence="1 2">
    <name type="scientific">Salix dunnii</name>
    <dbReference type="NCBI Taxonomy" id="1413687"/>
    <lineage>
        <taxon>Eukaryota</taxon>
        <taxon>Viridiplantae</taxon>
        <taxon>Streptophyta</taxon>
        <taxon>Embryophyta</taxon>
        <taxon>Tracheophyta</taxon>
        <taxon>Spermatophyta</taxon>
        <taxon>Magnoliopsida</taxon>
        <taxon>eudicotyledons</taxon>
        <taxon>Gunneridae</taxon>
        <taxon>Pentapetalae</taxon>
        <taxon>rosids</taxon>
        <taxon>fabids</taxon>
        <taxon>Malpighiales</taxon>
        <taxon>Salicaceae</taxon>
        <taxon>Saliceae</taxon>
        <taxon>Salix</taxon>
    </lineage>
</organism>